<keyword evidence="2" id="KW-1185">Reference proteome</keyword>
<organism evidence="1 2">
    <name type="scientific">Diplodia corticola</name>
    <dbReference type="NCBI Taxonomy" id="236234"/>
    <lineage>
        <taxon>Eukaryota</taxon>
        <taxon>Fungi</taxon>
        <taxon>Dikarya</taxon>
        <taxon>Ascomycota</taxon>
        <taxon>Pezizomycotina</taxon>
        <taxon>Dothideomycetes</taxon>
        <taxon>Dothideomycetes incertae sedis</taxon>
        <taxon>Botryosphaeriales</taxon>
        <taxon>Botryosphaeriaceae</taxon>
        <taxon>Diplodia</taxon>
    </lineage>
</organism>
<gene>
    <name evidence="1" type="ORF">BKCO1_21000135</name>
</gene>
<dbReference type="PANTHER" id="PTHR41729">
    <property type="entry name" value="GLUTAMYL-TRNA SYNTHETASE"/>
    <property type="match status" value="1"/>
</dbReference>
<keyword evidence="1" id="KW-0030">Aminoacyl-tRNA synthetase</keyword>
<accession>A0A1J9S296</accession>
<proteinExistence type="predicted"/>
<name>A0A1J9S296_9PEZI</name>
<dbReference type="GeneID" id="31012906"/>
<sequence>MSTPYEKALAAIDAAHALDPKKIKAAGPAGAEEEVPYELHYANKMTAYLDKHISSSTSASSSDAGAASEALRLAVRAQHLRRWEVPRDGYPATKAGYHGWRNALKKRQAELARGMCAEAGYGEAEAERVAALVRKDGLLAGKGGGADPETQVLEDVACLVFLDDQFEEFERGYDEEKVVAILRKTWGKMSERGHELALQIPMGERPLELVKKALGG</sequence>
<dbReference type="GO" id="GO:0004812">
    <property type="term" value="F:aminoacyl-tRNA ligase activity"/>
    <property type="evidence" value="ECO:0007669"/>
    <property type="project" value="UniProtKB-KW"/>
</dbReference>
<dbReference type="EMBL" id="MNUE01000021">
    <property type="protein sequence ID" value="OJD34695.1"/>
    <property type="molecule type" value="Genomic_DNA"/>
</dbReference>
<reference evidence="1 2" key="1">
    <citation type="submission" date="2016-10" db="EMBL/GenBank/DDBJ databases">
        <title>Proteomics and genomics reveal pathogen-plant mechanisms compatible with a hemibiotrophic lifestyle of Diplodia corticola.</title>
        <authorList>
            <person name="Fernandes I."/>
            <person name="De Jonge R."/>
            <person name="Van De Peer Y."/>
            <person name="Devreese B."/>
            <person name="Alves A."/>
            <person name="Esteves A.C."/>
        </authorList>
    </citation>
    <scope>NUCLEOTIDE SEQUENCE [LARGE SCALE GENOMIC DNA]</scope>
    <source>
        <strain evidence="1 2">CBS 112549</strain>
    </source>
</reference>
<evidence type="ECO:0000313" key="1">
    <source>
        <dbReference type="EMBL" id="OJD34695.1"/>
    </source>
</evidence>
<dbReference type="Proteomes" id="UP000183809">
    <property type="component" value="Unassembled WGS sequence"/>
</dbReference>
<dbReference type="Pfam" id="PF13875">
    <property type="entry name" value="DUF4202"/>
    <property type="match status" value="1"/>
</dbReference>
<comment type="caution">
    <text evidence="1">The sequence shown here is derived from an EMBL/GenBank/DDBJ whole genome shotgun (WGS) entry which is preliminary data.</text>
</comment>
<protein>
    <submittedName>
        <fullName evidence="1">Glutamyl-trna synthetase</fullName>
    </submittedName>
</protein>
<dbReference type="InterPro" id="IPR025255">
    <property type="entry name" value="DUF4202"/>
</dbReference>
<evidence type="ECO:0000313" key="2">
    <source>
        <dbReference type="Proteomes" id="UP000183809"/>
    </source>
</evidence>
<dbReference type="STRING" id="236234.A0A1J9S296"/>
<dbReference type="OrthoDB" id="417697at2759"/>
<dbReference type="AlphaFoldDB" id="A0A1J9S296"/>
<dbReference type="PANTHER" id="PTHR41729:SF1">
    <property type="entry name" value="GLUTAMYL-TRNA SYNTHETASE"/>
    <property type="match status" value="1"/>
</dbReference>
<dbReference type="RefSeq" id="XP_020130955.1">
    <property type="nucleotide sequence ID" value="XM_020272647.1"/>
</dbReference>
<keyword evidence="1" id="KW-0436">Ligase</keyword>